<protein>
    <submittedName>
        <fullName evidence="2">Uncharacterized protein</fullName>
    </submittedName>
</protein>
<evidence type="ECO:0000256" key="1">
    <source>
        <dbReference type="SAM" id="MobiDB-lite"/>
    </source>
</evidence>
<sequence>MVISSDSTLFEQLSFEERMPSLVEDRLLDRAGGVPRQLRPPLAHPGSRPDPD</sequence>
<feature type="region of interest" description="Disordered" evidence="1">
    <location>
        <begin position="30"/>
        <end position="52"/>
    </location>
</feature>
<name>A0AAV9BCK0_ACOGR</name>
<dbReference type="EMBL" id="JAUJYN010000004">
    <property type="protein sequence ID" value="KAK1274316.1"/>
    <property type="molecule type" value="Genomic_DNA"/>
</dbReference>
<evidence type="ECO:0000313" key="3">
    <source>
        <dbReference type="Proteomes" id="UP001179952"/>
    </source>
</evidence>
<dbReference type="AlphaFoldDB" id="A0AAV9BCK0"/>
<reference evidence="2" key="2">
    <citation type="submission" date="2023-06" db="EMBL/GenBank/DDBJ databases">
        <authorList>
            <person name="Ma L."/>
            <person name="Liu K.-W."/>
            <person name="Li Z."/>
            <person name="Hsiao Y.-Y."/>
            <person name="Qi Y."/>
            <person name="Fu T."/>
            <person name="Tang G."/>
            <person name="Zhang D."/>
            <person name="Sun W.-H."/>
            <person name="Liu D.-K."/>
            <person name="Li Y."/>
            <person name="Chen G.-Z."/>
            <person name="Liu X.-D."/>
            <person name="Liao X.-Y."/>
            <person name="Jiang Y.-T."/>
            <person name="Yu X."/>
            <person name="Hao Y."/>
            <person name="Huang J."/>
            <person name="Zhao X.-W."/>
            <person name="Ke S."/>
            <person name="Chen Y.-Y."/>
            <person name="Wu W.-L."/>
            <person name="Hsu J.-L."/>
            <person name="Lin Y.-F."/>
            <person name="Huang M.-D."/>
            <person name="Li C.-Y."/>
            <person name="Huang L."/>
            <person name="Wang Z.-W."/>
            <person name="Zhao X."/>
            <person name="Zhong W.-Y."/>
            <person name="Peng D.-H."/>
            <person name="Ahmad S."/>
            <person name="Lan S."/>
            <person name="Zhang J.-S."/>
            <person name="Tsai W.-C."/>
            <person name="Van De Peer Y."/>
            <person name="Liu Z.-J."/>
        </authorList>
    </citation>
    <scope>NUCLEOTIDE SEQUENCE</scope>
    <source>
        <strain evidence="2">SCP</strain>
        <tissue evidence="2">Leaves</tissue>
    </source>
</reference>
<dbReference type="Proteomes" id="UP001179952">
    <property type="component" value="Unassembled WGS sequence"/>
</dbReference>
<proteinExistence type="predicted"/>
<comment type="caution">
    <text evidence="2">The sequence shown here is derived from an EMBL/GenBank/DDBJ whole genome shotgun (WGS) entry which is preliminary data.</text>
</comment>
<keyword evidence="3" id="KW-1185">Reference proteome</keyword>
<organism evidence="2 3">
    <name type="scientific">Acorus gramineus</name>
    <name type="common">Dwarf sweet flag</name>
    <dbReference type="NCBI Taxonomy" id="55184"/>
    <lineage>
        <taxon>Eukaryota</taxon>
        <taxon>Viridiplantae</taxon>
        <taxon>Streptophyta</taxon>
        <taxon>Embryophyta</taxon>
        <taxon>Tracheophyta</taxon>
        <taxon>Spermatophyta</taxon>
        <taxon>Magnoliopsida</taxon>
        <taxon>Liliopsida</taxon>
        <taxon>Acoraceae</taxon>
        <taxon>Acorus</taxon>
    </lineage>
</organism>
<gene>
    <name evidence="2" type="ORF">QJS04_geneDACA013247</name>
</gene>
<evidence type="ECO:0000313" key="2">
    <source>
        <dbReference type="EMBL" id="KAK1274316.1"/>
    </source>
</evidence>
<accession>A0AAV9BCK0</accession>
<reference evidence="2" key="1">
    <citation type="journal article" date="2023" name="Nat. Commun.">
        <title>Diploid and tetraploid genomes of Acorus and the evolution of monocots.</title>
        <authorList>
            <person name="Ma L."/>
            <person name="Liu K.W."/>
            <person name="Li Z."/>
            <person name="Hsiao Y.Y."/>
            <person name="Qi Y."/>
            <person name="Fu T."/>
            <person name="Tang G.D."/>
            <person name="Zhang D."/>
            <person name="Sun W.H."/>
            <person name="Liu D.K."/>
            <person name="Li Y."/>
            <person name="Chen G.Z."/>
            <person name="Liu X.D."/>
            <person name="Liao X.Y."/>
            <person name="Jiang Y.T."/>
            <person name="Yu X."/>
            <person name="Hao Y."/>
            <person name="Huang J."/>
            <person name="Zhao X.W."/>
            <person name="Ke S."/>
            <person name="Chen Y.Y."/>
            <person name="Wu W.L."/>
            <person name="Hsu J.L."/>
            <person name="Lin Y.F."/>
            <person name="Huang M.D."/>
            <person name="Li C.Y."/>
            <person name="Huang L."/>
            <person name="Wang Z.W."/>
            <person name="Zhao X."/>
            <person name="Zhong W.Y."/>
            <person name="Peng D.H."/>
            <person name="Ahmad S."/>
            <person name="Lan S."/>
            <person name="Zhang J.S."/>
            <person name="Tsai W.C."/>
            <person name="Van de Peer Y."/>
            <person name="Liu Z.J."/>
        </authorList>
    </citation>
    <scope>NUCLEOTIDE SEQUENCE</scope>
    <source>
        <strain evidence="2">SCP</strain>
    </source>
</reference>